<dbReference type="PANTHER" id="PTHR23076">
    <property type="entry name" value="METALLOPROTEASE M41 FTSH"/>
    <property type="match status" value="1"/>
</dbReference>
<dbReference type="Proteomes" id="UP001172645">
    <property type="component" value="Unassembled WGS sequence"/>
</dbReference>
<name>A0ABT7JSY1_9HYPH</name>
<dbReference type="Gene3D" id="1.10.8.60">
    <property type="match status" value="1"/>
</dbReference>
<dbReference type="RefSeq" id="WP_285868440.1">
    <property type="nucleotide sequence ID" value="NZ_JARFYM010000007.1"/>
</dbReference>
<feature type="domain" description="AAA+ ATPase" evidence="2">
    <location>
        <begin position="233"/>
        <end position="372"/>
    </location>
</feature>
<dbReference type="Pfam" id="PF01434">
    <property type="entry name" value="Peptidase_M41"/>
    <property type="match status" value="1"/>
</dbReference>
<evidence type="ECO:0000313" key="4">
    <source>
        <dbReference type="Proteomes" id="UP001172645"/>
    </source>
</evidence>
<dbReference type="InterPro" id="IPR027417">
    <property type="entry name" value="P-loop_NTPase"/>
</dbReference>
<dbReference type="PANTHER" id="PTHR23076:SF97">
    <property type="entry name" value="ATP-DEPENDENT ZINC METALLOPROTEASE YME1L1"/>
    <property type="match status" value="1"/>
</dbReference>
<comment type="similarity">
    <text evidence="1">Belongs to the AAA ATPase family.</text>
</comment>
<evidence type="ECO:0000313" key="3">
    <source>
        <dbReference type="EMBL" id="MDL2399464.1"/>
    </source>
</evidence>
<reference evidence="3" key="1">
    <citation type="submission" date="2023-06" db="EMBL/GenBank/DDBJ databases">
        <title>Phylogenetic Diversity of Rhizobium strains.</title>
        <authorList>
            <person name="Moura F.T."/>
            <person name="Helene L.C.F."/>
            <person name="Hungria M."/>
        </authorList>
    </citation>
    <scope>NUCLEOTIDE SEQUENCE</scope>
    <source>
        <strain evidence="3">CCGE526</strain>
    </source>
</reference>
<dbReference type="SUPFAM" id="SSF52540">
    <property type="entry name" value="P-loop containing nucleoside triphosphate hydrolases"/>
    <property type="match status" value="1"/>
</dbReference>
<dbReference type="InterPro" id="IPR003960">
    <property type="entry name" value="ATPase_AAA_CS"/>
</dbReference>
<organism evidence="3 4">
    <name type="scientific">Rhizobium mayense</name>
    <dbReference type="NCBI Taxonomy" id="1312184"/>
    <lineage>
        <taxon>Bacteria</taxon>
        <taxon>Pseudomonadati</taxon>
        <taxon>Pseudomonadota</taxon>
        <taxon>Alphaproteobacteria</taxon>
        <taxon>Hyphomicrobiales</taxon>
        <taxon>Rhizobiaceae</taxon>
        <taxon>Rhizobium/Agrobacterium group</taxon>
        <taxon>Rhizobium</taxon>
    </lineage>
</organism>
<keyword evidence="1" id="KW-0067">ATP-binding</keyword>
<sequence>MKFADSKARFKTVSKEPGVFLASCALLRAAKSAGPLRFGFRGFLVFVVPRGYNTADYETAAFDIMNVKRDDGSWTEGWVSREIRVRLANPPRIKGTPHKPISIYNLKGLDILIAQDIAEVPRDVRFAATAVLQVEPPTPGHINAARRLWKKTPFSEEFATSLARHPHNVILAAVLKPITAESRIRELDDIDRIEASGPNLFDLPGYAEVKPWAKDLAIDVERWRRKALDWKLARSGVLISGPPGTGKTLFAAALATALGMRLVSATIGEWQSAGALDDMLSAMRKTFNSVKDGRGAVFFIDEFDAIGTRLTRPSGHHGDQYWQVVIDDFLALVSNLGDGVILVAATNYPQWVDPAILRAGRIDNHFALPLPDTVTRAEILRYHTGDTLSVESLMDVADKLHGRSGADIERLVRDACRAARKEDRELTLHDLAAQLPETLEYTAEQQLRFAVHEVGHAVASLAVKHSMSATIEIRRRFDPEEDGSFGGRTIYDLVPDHVPTEKSLLSRIAISLSGMAAEQAVFGDRSLGSGGTIGSDIEFATALARKLVGSYGLGSTPIFIAAAKDVGDRPLPQALEDEAMQILRDQYEGALSMMTGERERILAVASDVMAHGTVRIERSGVAKAA</sequence>
<protein>
    <submittedName>
        <fullName evidence="3">AAA family ATPase</fullName>
    </submittedName>
</protein>
<accession>A0ABT7JSY1</accession>
<dbReference type="EMBL" id="JARFYM010000007">
    <property type="protein sequence ID" value="MDL2399464.1"/>
    <property type="molecule type" value="Genomic_DNA"/>
</dbReference>
<evidence type="ECO:0000259" key="2">
    <source>
        <dbReference type="SMART" id="SM00382"/>
    </source>
</evidence>
<dbReference type="CDD" id="cd19481">
    <property type="entry name" value="RecA-like_protease"/>
    <property type="match status" value="1"/>
</dbReference>
<dbReference type="InterPro" id="IPR003593">
    <property type="entry name" value="AAA+_ATPase"/>
</dbReference>
<dbReference type="SUPFAM" id="SSF140990">
    <property type="entry name" value="FtsH protease domain-like"/>
    <property type="match status" value="1"/>
</dbReference>
<keyword evidence="4" id="KW-1185">Reference proteome</keyword>
<gene>
    <name evidence="3" type="ORF">PY649_11205</name>
</gene>
<dbReference type="Gene3D" id="3.40.50.300">
    <property type="entry name" value="P-loop containing nucleotide triphosphate hydrolases"/>
    <property type="match status" value="1"/>
</dbReference>
<dbReference type="SMART" id="SM00382">
    <property type="entry name" value="AAA"/>
    <property type="match status" value="1"/>
</dbReference>
<dbReference type="InterPro" id="IPR003959">
    <property type="entry name" value="ATPase_AAA_core"/>
</dbReference>
<keyword evidence="1" id="KW-0547">Nucleotide-binding</keyword>
<proteinExistence type="inferred from homology"/>
<dbReference type="InterPro" id="IPR000642">
    <property type="entry name" value="Peptidase_M41"/>
</dbReference>
<evidence type="ECO:0000256" key="1">
    <source>
        <dbReference type="RuleBase" id="RU003651"/>
    </source>
</evidence>
<comment type="caution">
    <text evidence="3">The sequence shown here is derived from an EMBL/GenBank/DDBJ whole genome shotgun (WGS) entry which is preliminary data.</text>
</comment>
<dbReference type="InterPro" id="IPR037219">
    <property type="entry name" value="Peptidase_M41-like"/>
</dbReference>
<dbReference type="Pfam" id="PF00004">
    <property type="entry name" value="AAA"/>
    <property type="match status" value="1"/>
</dbReference>
<dbReference type="PROSITE" id="PS00674">
    <property type="entry name" value="AAA"/>
    <property type="match status" value="1"/>
</dbReference>
<dbReference type="Gene3D" id="1.20.58.760">
    <property type="entry name" value="Peptidase M41"/>
    <property type="match status" value="1"/>
</dbReference>